<comment type="subcellular location">
    <subcellularLocation>
        <location evidence="1 8">Cell membrane</location>
        <topology evidence="1 8">Multi-pass membrane protein</topology>
    </subcellularLocation>
</comment>
<feature type="transmembrane region" description="Helical" evidence="8">
    <location>
        <begin position="93"/>
        <end position="115"/>
    </location>
</feature>
<evidence type="ECO:0000313" key="10">
    <source>
        <dbReference type="Proteomes" id="UP001461498"/>
    </source>
</evidence>
<dbReference type="EMBL" id="JAPXFL010000001">
    <property type="protein sequence ID" value="KAK9512435.1"/>
    <property type="molecule type" value="Genomic_DNA"/>
</dbReference>
<dbReference type="GO" id="GO:0030424">
    <property type="term" value="C:axon"/>
    <property type="evidence" value="ECO:0007669"/>
    <property type="project" value="TreeGrafter"/>
</dbReference>
<reference evidence="9 10" key="1">
    <citation type="submission" date="2022-12" db="EMBL/GenBank/DDBJ databases">
        <title>Chromosome-level genome assembly of true bugs.</title>
        <authorList>
            <person name="Ma L."/>
            <person name="Li H."/>
        </authorList>
    </citation>
    <scope>NUCLEOTIDE SEQUENCE [LARGE SCALE GENOMIC DNA]</scope>
    <source>
        <strain evidence="9">Lab_2022b</strain>
    </source>
</reference>
<evidence type="ECO:0000256" key="1">
    <source>
        <dbReference type="ARBA" id="ARBA00004651"/>
    </source>
</evidence>
<dbReference type="Proteomes" id="UP001461498">
    <property type="component" value="Unassembled WGS sequence"/>
</dbReference>
<dbReference type="PANTHER" id="PTHR21143:SF133">
    <property type="entry name" value="GUSTATORY AND PHEROMONE RECEPTOR 32A-RELATED"/>
    <property type="match status" value="1"/>
</dbReference>
<gene>
    <name evidence="9" type="ORF">O3M35_000870</name>
</gene>
<accession>A0AAW1DQX8</accession>
<keyword evidence="7 8" id="KW-0807">Transducer</keyword>
<feature type="transmembrane region" description="Helical" evidence="8">
    <location>
        <begin position="281"/>
        <end position="299"/>
    </location>
</feature>
<keyword evidence="2 8" id="KW-1003">Cell membrane</keyword>
<dbReference type="GO" id="GO:0007165">
    <property type="term" value="P:signal transduction"/>
    <property type="evidence" value="ECO:0007669"/>
    <property type="project" value="UniProtKB-KW"/>
</dbReference>
<feature type="transmembrane region" description="Helical" evidence="8">
    <location>
        <begin position="136"/>
        <end position="156"/>
    </location>
</feature>
<dbReference type="GO" id="GO:0008049">
    <property type="term" value="P:male courtship behavior"/>
    <property type="evidence" value="ECO:0007669"/>
    <property type="project" value="TreeGrafter"/>
</dbReference>
<evidence type="ECO:0000256" key="8">
    <source>
        <dbReference type="RuleBase" id="RU363108"/>
    </source>
</evidence>
<comment type="similarity">
    <text evidence="8">Belongs to the insect chemoreceptor superfamily. Gustatory receptor (GR) family.</text>
</comment>
<dbReference type="PANTHER" id="PTHR21143">
    <property type="entry name" value="INVERTEBRATE GUSTATORY RECEPTOR"/>
    <property type="match status" value="1"/>
</dbReference>
<evidence type="ECO:0000256" key="3">
    <source>
        <dbReference type="ARBA" id="ARBA00022692"/>
    </source>
</evidence>
<dbReference type="AlphaFoldDB" id="A0AAW1DQX8"/>
<name>A0AAW1DQX8_9HEMI</name>
<keyword evidence="4 8" id="KW-1133">Transmembrane helix</keyword>
<dbReference type="GO" id="GO:0030425">
    <property type="term" value="C:dendrite"/>
    <property type="evidence" value="ECO:0007669"/>
    <property type="project" value="TreeGrafter"/>
</dbReference>
<feature type="transmembrane region" description="Helical" evidence="8">
    <location>
        <begin position="348"/>
        <end position="368"/>
    </location>
</feature>
<evidence type="ECO:0000256" key="7">
    <source>
        <dbReference type="ARBA" id="ARBA00023224"/>
    </source>
</evidence>
<comment type="caution">
    <text evidence="8">Lacks conserved residue(s) required for the propagation of feature annotation.</text>
</comment>
<evidence type="ECO:0000256" key="4">
    <source>
        <dbReference type="ARBA" id="ARBA00022989"/>
    </source>
</evidence>
<dbReference type="GO" id="GO:0043025">
    <property type="term" value="C:neuronal cell body"/>
    <property type="evidence" value="ECO:0007669"/>
    <property type="project" value="TreeGrafter"/>
</dbReference>
<dbReference type="GO" id="GO:0050909">
    <property type="term" value="P:sensory perception of taste"/>
    <property type="evidence" value="ECO:0007669"/>
    <property type="project" value="InterPro"/>
</dbReference>
<evidence type="ECO:0000256" key="6">
    <source>
        <dbReference type="ARBA" id="ARBA00023170"/>
    </source>
</evidence>
<keyword evidence="10" id="KW-1185">Reference proteome</keyword>
<keyword evidence="3 8" id="KW-0812">Transmembrane</keyword>
<evidence type="ECO:0000256" key="2">
    <source>
        <dbReference type="ARBA" id="ARBA00022475"/>
    </source>
</evidence>
<feature type="transmembrane region" description="Helical" evidence="8">
    <location>
        <begin position="58"/>
        <end position="81"/>
    </location>
</feature>
<organism evidence="9 10">
    <name type="scientific">Rhynocoris fuscipes</name>
    <dbReference type="NCBI Taxonomy" id="488301"/>
    <lineage>
        <taxon>Eukaryota</taxon>
        <taxon>Metazoa</taxon>
        <taxon>Ecdysozoa</taxon>
        <taxon>Arthropoda</taxon>
        <taxon>Hexapoda</taxon>
        <taxon>Insecta</taxon>
        <taxon>Pterygota</taxon>
        <taxon>Neoptera</taxon>
        <taxon>Paraneoptera</taxon>
        <taxon>Hemiptera</taxon>
        <taxon>Heteroptera</taxon>
        <taxon>Panheteroptera</taxon>
        <taxon>Cimicomorpha</taxon>
        <taxon>Reduviidae</taxon>
        <taxon>Harpactorinae</taxon>
        <taxon>Harpactorini</taxon>
        <taxon>Rhynocoris</taxon>
    </lineage>
</organism>
<evidence type="ECO:0000313" key="9">
    <source>
        <dbReference type="EMBL" id="KAK9512435.1"/>
    </source>
</evidence>
<evidence type="ECO:0000256" key="5">
    <source>
        <dbReference type="ARBA" id="ARBA00023136"/>
    </source>
</evidence>
<comment type="caution">
    <text evidence="9">The sequence shown here is derived from an EMBL/GenBank/DDBJ whole genome shotgun (WGS) entry which is preliminary data.</text>
</comment>
<keyword evidence="6 8" id="KW-0675">Receptor</keyword>
<sequence>MTPVKSSSVFIRRRIKIKRKSENQWSLKRYPLNFTVALHIARLFGFYPFKNKSEKSKFWFFISIVIRSLEAIYIVYCIIIGFREKNRTIRIKIYIYILMMFLTFLTNLCNTILMFRYGNAWKNVAQSNIQNYYPKFANIAFYIALVRFIIHIILVIKTSAMRKWNLPYMIYRFFLTYLFIPQAISINQFCMNIELLTKQMRIIVIEVNKSEILLTKLKQLILRHNYLIDLAETINNIFKTQQLISSGLSMAGFLVSAYGIVRDITENTFALTEITIRLSDAVYYLLCVWIVTYICEEFLKEMQLIFKYCYTIIINSDLFNVKQSELHLHCAMNRNAQFSAGGCFSLRYTLVTSMIGTSITYLIVVLQLA</sequence>
<proteinExistence type="inferred from homology"/>
<protein>
    <recommendedName>
        <fullName evidence="8">Gustatory receptor</fullName>
    </recommendedName>
</protein>
<comment type="function">
    <text evidence="8">Gustatory receptor which mediates acceptance or avoidance behavior, depending on its substrates.</text>
</comment>
<dbReference type="InterPro" id="IPR013604">
    <property type="entry name" value="7TM_chemorcpt"/>
</dbReference>
<dbReference type="GO" id="GO:0007635">
    <property type="term" value="P:chemosensory behavior"/>
    <property type="evidence" value="ECO:0007669"/>
    <property type="project" value="TreeGrafter"/>
</dbReference>
<feature type="transmembrane region" description="Helical" evidence="8">
    <location>
        <begin position="243"/>
        <end position="261"/>
    </location>
</feature>
<dbReference type="Pfam" id="PF08395">
    <property type="entry name" value="7tm_7"/>
    <property type="match status" value="1"/>
</dbReference>
<dbReference type="GO" id="GO:0005886">
    <property type="term" value="C:plasma membrane"/>
    <property type="evidence" value="ECO:0007669"/>
    <property type="project" value="UniProtKB-SubCell"/>
</dbReference>
<keyword evidence="5 8" id="KW-0472">Membrane</keyword>